<reference evidence="8" key="1">
    <citation type="journal article" date="2010" name="Nat. Biotechnol.">
        <title>Draft genome sequence of the oilseed species Ricinus communis.</title>
        <authorList>
            <person name="Chan A.P."/>
            <person name="Crabtree J."/>
            <person name="Zhao Q."/>
            <person name="Lorenzi H."/>
            <person name="Orvis J."/>
            <person name="Puiu D."/>
            <person name="Melake-Berhan A."/>
            <person name="Jones K.M."/>
            <person name="Redman J."/>
            <person name="Chen G."/>
            <person name="Cahoon E.B."/>
            <person name="Gedil M."/>
            <person name="Stanke M."/>
            <person name="Haas B.J."/>
            <person name="Wortman J.R."/>
            <person name="Fraser-Liggett C.M."/>
            <person name="Ravel J."/>
            <person name="Rabinowicz P.D."/>
        </authorList>
    </citation>
    <scope>NUCLEOTIDE SEQUENCE [LARGE SCALE GENOMIC DNA]</scope>
    <source>
        <strain evidence="8">cv. Hale</strain>
    </source>
</reference>
<proteinExistence type="predicted"/>
<organism evidence="7 8">
    <name type="scientific">Ricinus communis</name>
    <name type="common">Castor bean</name>
    <dbReference type="NCBI Taxonomy" id="3988"/>
    <lineage>
        <taxon>Eukaryota</taxon>
        <taxon>Viridiplantae</taxon>
        <taxon>Streptophyta</taxon>
        <taxon>Embryophyta</taxon>
        <taxon>Tracheophyta</taxon>
        <taxon>Spermatophyta</taxon>
        <taxon>Magnoliopsida</taxon>
        <taxon>eudicotyledons</taxon>
        <taxon>Gunneridae</taxon>
        <taxon>Pentapetalae</taxon>
        <taxon>rosids</taxon>
        <taxon>fabids</taxon>
        <taxon>Malpighiales</taxon>
        <taxon>Euphorbiaceae</taxon>
        <taxon>Acalyphoideae</taxon>
        <taxon>Acalypheae</taxon>
        <taxon>Ricinus</taxon>
    </lineage>
</organism>
<dbReference type="InterPro" id="IPR003340">
    <property type="entry name" value="B3_DNA-bd"/>
</dbReference>
<keyword evidence="8" id="KW-1185">Reference proteome</keyword>
<evidence type="ECO:0000313" key="8">
    <source>
        <dbReference type="Proteomes" id="UP000008311"/>
    </source>
</evidence>
<dbReference type="InParanoid" id="B9RTD4"/>
<evidence type="ECO:0000256" key="3">
    <source>
        <dbReference type="ARBA" id="ARBA00023125"/>
    </source>
</evidence>
<evidence type="ECO:0000256" key="5">
    <source>
        <dbReference type="ARBA" id="ARBA00023242"/>
    </source>
</evidence>
<sequence length="68" mass="7588">MDSCPKSDKEPLMSKGKKTHFFKIILDGNIRDGKLRTGIAARKGGVSWWTSFAKENSLQVGDVCIFEL</sequence>
<accession>B9RTD4</accession>
<evidence type="ECO:0000313" key="7">
    <source>
        <dbReference type="EMBL" id="EEF45382.1"/>
    </source>
</evidence>
<gene>
    <name evidence="7" type="ORF">RCOM_1284770</name>
</gene>
<dbReference type="PROSITE" id="PS50863">
    <property type="entry name" value="B3"/>
    <property type="match status" value="1"/>
</dbReference>
<feature type="domain" description="TF-B3" evidence="6">
    <location>
        <begin position="45"/>
        <end position="68"/>
    </location>
</feature>
<evidence type="ECO:0000256" key="1">
    <source>
        <dbReference type="ARBA" id="ARBA00004123"/>
    </source>
</evidence>
<feature type="non-terminal residue" evidence="7">
    <location>
        <position position="68"/>
    </location>
</feature>
<dbReference type="InterPro" id="IPR015300">
    <property type="entry name" value="DNA-bd_pseudobarrel_sf"/>
</dbReference>
<evidence type="ECO:0000259" key="6">
    <source>
        <dbReference type="PROSITE" id="PS50863"/>
    </source>
</evidence>
<keyword evidence="4" id="KW-0804">Transcription</keyword>
<protein>
    <recommendedName>
        <fullName evidence="6">TF-B3 domain-containing protein</fullName>
    </recommendedName>
</protein>
<dbReference type="Proteomes" id="UP000008311">
    <property type="component" value="Unassembled WGS sequence"/>
</dbReference>
<name>B9RTD4_RICCO</name>
<keyword evidence="5" id="KW-0539">Nucleus</keyword>
<dbReference type="GO" id="GO:0005634">
    <property type="term" value="C:nucleus"/>
    <property type="evidence" value="ECO:0007669"/>
    <property type="project" value="UniProtKB-SubCell"/>
</dbReference>
<dbReference type="AlphaFoldDB" id="B9RTD4"/>
<evidence type="ECO:0000256" key="2">
    <source>
        <dbReference type="ARBA" id="ARBA00023015"/>
    </source>
</evidence>
<dbReference type="EMBL" id="EQ973813">
    <property type="protein sequence ID" value="EEF45382.1"/>
    <property type="molecule type" value="Genomic_DNA"/>
</dbReference>
<dbReference type="SUPFAM" id="SSF101936">
    <property type="entry name" value="DNA-binding pseudobarrel domain"/>
    <property type="match status" value="1"/>
</dbReference>
<evidence type="ECO:0000256" key="4">
    <source>
        <dbReference type="ARBA" id="ARBA00023163"/>
    </source>
</evidence>
<comment type="subcellular location">
    <subcellularLocation>
        <location evidence="1">Nucleus</location>
    </subcellularLocation>
</comment>
<keyword evidence="2" id="KW-0805">Transcription regulation</keyword>
<dbReference type="GO" id="GO:0003677">
    <property type="term" value="F:DNA binding"/>
    <property type="evidence" value="ECO:0007669"/>
    <property type="project" value="UniProtKB-KW"/>
</dbReference>
<keyword evidence="3" id="KW-0238">DNA-binding</keyword>
<dbReference type="Gene3D" id="2.40.330.10">
    <property type="entry name" value="DNA-binding pseudobarrel domain"/>
    <property type="match status" value="1"/>
</dbReference>